<dbReference type="PANTHER" id="PTHR21137">
    <property type="entry name" value="ODORANT RECEPTOR"/>
    <property type="match status" value="1"/>
</dbReference>
<keyword evidence="5 9" id="KW-1133">Transmembrane helix</keyword>
<sequence>MDINRVCICLKKADLEYAYGWNRYTMTFMGIWPEDRSFSQVSSYRVLAPVVSMFFFICVPQSINLIFIWGDLDLMLENLSMGNITITISLLKTIVFWSKGGPLRLLMTSMVRDWNTIANKQDRGTMLDIAGISRNLSIKSVMLVQIVVILYIALRFLMIRYSGRQLFFTAYFPYNWTSSPFYELTFMGQLVGTFYAANTYTAVDTFIAMLVLYTCGQLSNLRRELRDLQATTKTEFQGKLRNIVRKHEYLNRFAETIENSFNMMLLLQMLGCSLQMCVQCLQALMSIIGGTDEIFIFQLIFLTVYVTYVLLQLYMYCYIGERLLLESTELIHATYSCCWYNLTAYEAKSLIIIMCRARSPLRISAGGFCSFNRELFSEILKRSVAYMSCIYAVK</sequence>
<evidence type="ECO:0000256" key="9">
    <source>
        <dbReference type="RuleBase" id="RU351113"/>
    </source>
</evidence>
<dbReference type="GO" id="GO:0004984">
    <property type="term" value="F:olfactory receptor activity"/>
    <property type="evidence" value="ECO:0007669"/>
    <property type="project" value="InterPro"/>
</dbReference>
<dbReference type="PANTHER" id="PTHR21137:SF42">
    <property type="entry name" value="ODORANT RECEPTOR 83A"/>
    <property type="match status" value="1"/>
</dbReference>
<evidence type="ECO:0000256" key="7">
    <source>
        <dbReference type="ARBA" id="ARBA00023170"/>
    </source>
</evidence>
<evidence type="ECO:0000313" key="10">
    <source>
        <dbReference type="Proteomes" id="UP000515204"/>
    </source>
</evidence>
<evidence type="ECO:0000256" key="5">
    <source>
        <dbReference type="ARBA" id="ARBA00022989"/>
    </source>
</evidence>
<evidence type="ECO:0000256" key="6">
    <source>
        <dbReference type="ARBA" id="ARBA00023136"/>
    </source>
</evidence>
<dbReference type="GO" id="GO:0005886">
    <property type="term" value="C:plasma membrane"/>
    <property type="evidence" value="ECO:0007669"/>
    <property type="project" value="UniProtKB-SubCell"/>
</dbReference>
<dbReference type="GO" id="GO:0005549">
    <property type="term" value="F:odorant binding"/>
    <property type="evidence" value="ECO:0007669"/>
    <property type="project" value="InterPro"/>
</dbReference>
<dbReference type="GeneID" id="106748487"/>
<keyword evidence="3 9" id="KW-0812">Transmembrane</keyword>
<proteinExistence type="inferred from homology"/>
<feature type="transmembrane region" description="Helical" evidence="9">
    <location>
        <begin position="141"/>
        <end position="159"/>
    </location>
</feature>
<evidence type="ECO:0000256" key="4">
    <source>
        <dbReference type="ARBA" id="ARBA00022725"/>
    </source>
</evidence>
<comment type="subcellular location">
    <subcellularLocation>
        <location evidence="9">Cell membrane</location>
        <topology evidence="9">Multi-pass membrane protein</topology>
    </subcellularLocation>
    <subcellularLocation>
        <location evidence="1">Membrane</location>
        <topology evidence="1">Multi-pass membrane protein</topology>
    </subcellularLocation>
</comment>
<evidence type="ECO:0000313" key="11">
    <source>
        <dbReference type="RefSeq" id="XP_014482546.1"/>
    </source>
</evidence>
<evidence type="ECO:0000256" key="1">
    <source>
        <dbReference type="ARBA" id="ARBA00004141"/>
    </source>
</evidence>
<evidence type="ECO:0000256" key="3">
    <source>
        <dbReference type="ARBA" id="ARBA00022692"/>
    </source>
</evidence>
<feature type="transmembrane region" description="Helical" evidence="9">
    <location>
        <begin position="194"/>
        <end position="216"/>
    </location>
</feature>
<feature type="transmembrane region" description="Helical" evidence="9">
    <location>
        <begin position="46"/>
        <end position="69"/>
    </location>
</feature>
<gene>
    <name evidence="11" type="primary">LOC106748487</name>
</gene>
<dbReference type="RefSeq" id="XP_014482546.1">
    <property type="nucleotide sequence ID" value="XM_014627060.1"/>
</dbReference>
<dbReference type="GO" id="GO:0007165">
    <property type="term" value="P:signal transduction"/>
    <property type="evidence" value="ECO:0007669"/>
    <property type="project" value="UniProtKB-KW"/>
</dbReference>
<reference evidence="11" key="1">
    <citation type="submission" date="2025-08" db="UniProtKB">
        <authorList>
            <consortium name="RefSeq"/>
        </authorList>
    </citation>
    <scope>IDENTIFICATION</scope>
</reference>
<keyword evidence="7 9" id="KW-0675">Receptor</keyword>
<dbReference type="AlphaFoldDB" id="A0A6P3XVJ0"/>
<feature type="transmembrane region" description="Helical" evidence="9">
    <location>
        <begin position="294"/>
        <end position="317"/>
    </location>
</feature>
<dbReference type="InterPro" id="IPR004117">
    <property type="entry name" value="7tm6_olfct_rcpt"/>
</dbReference>
<name>A0A6P3XVJ0_DINQU</name>
<dbReference type="Pfam" id="PF02949">
    <property type="entry name" value="7tm_6"/>
    <property type="match status" value="1"/>
</dbReference>
<feature type="transmembrane region" description="Helical" evidence="9">
    <location>
        <begin position="81"/>
        <end position="98"/>
    </location>
</feature>
<evidence type="ECO:0000256" key="2">
    <source>
        <dbReference type="ARBA" id="ARBA00022606"/>
    </source>
</evidence>
<dbReference type="Proteomes" id="UP000515204">
    <property type="component" value="Unplaced"/>
</dbReference>
<keyword evidence="2 9" id="KW-0716">Sensory transduction</keyword>
<comment type="similarity">
    <text evidence="9">Belongs to the insect chemoreceptor superfamily. Heteromeric odorant receptor channel (TC 1.A.69) family.</text>
</comment>
<organism evidence="10 11">
    <name type="scientific">Dinoponera quadriceps</name>
    <name type="common">South American ant</name>
    <dbReference type="NCBI Taxonomy" id="609295"/>
    <lineage>
        <taxon>Eukaryota</taxon>
        <taxon>Metazoa</taxon>
        <taxon>Ecdysozoa</taxon>
        <taxon>Arthropoda</taxon>
        <taxon>Hexapoda</taxon>
        <taxon>Insecta</taxon>
        <taxon>Pterygota</taxon>
        <taxon>Neoptera</taxon>
        <taxon>Endopterygota</taxon>
        <taxon>Hymenoptera</taxon>
        <taxon>Apocrita</taxon>
        <taxon>Aculeata</taxon>
        <taxon>Formicoidea</taxon>
        <taxon>Formicidae</taxon>
        <taxon>Ponerinae</taxon>
        <taxon>Ponerini</taxon>
        <taxon>Dinoponera</taxon>
    </lineage>
</organism>
<dbReference type="OrthoDB" id="6617147at2759"/>
<protein>
    <recommendedName>
        <fullName evidence="9">Odorant receptor</fullName>
    </recommendedName>
</protein>
<evidence type="ECO:0000256" key="8">
    <source>
        <dbReference type="ARBA" id="ARBA00023224"/>
    </source>
</evidence>
<keyword evidence="10" id="KW-1185">Reference proteome</keyword>
<comment type="caution">
    <text evidence="9">Lacks conserved residue(s) required for the propagation of feature annotation.</text>
</comment>
<accession>A0A6P3XVJ0</accession>
<keyword evidence="8 9" id="KW-0807">Transducer</keyword>
<keyword evidence="4 9" id="KW-0552">Olfaction</keyword>
<keyword evidence="6 9" id="KW-0472">Membrane</keyword>
<dbReference type="KEGG" id="dqu:106748487"/>